<feature type="transmembrane region" description="Helical" evidence="2">
    <location>
        <begin position="59"/>
        <end position="78"/>
    </location>
</feature>
<proteinExistence type="predicted"/>
<keyword evidence="2" id="KW-0812">Transmembrane</keyword>
<sequence length="79" mass="8761">MVFDSEKQPIVSLGQAGDSASGGISSLKEPLIKEKHHSPEDYSVLAAIFLCFSSQLLELYFLVTRLVLLLVPLFLLRLQ</sequence>
<evidence type="ECO:0000313" key="3">
    <source>
        <dbReference type="EMBL" id="KAG2314543.1"/>
    </source>
</evidence>
<evidence type="ECO:0000256" key="2">
    <source>
        <dbReference type="SAM" id="Phobius"/>
    </source>
</evidence>
<dbReference type="AlphaFoldDB" id="A0A8X8AXP6"/>
<protein>
    <submittedName>
        <fullName evidence="3">Uncharacterized protein</fullName>
    </submittedName>
</protein>
<dbReference type="EMBL" id="JAAMPC010000004">
    <property type="protein sequence ID" value="KAG2314543.1"/>
    <property type="molecule type" value="Genomic_DNA"/>
</dbReference>
<accession>A0A8X8AXP6</accession>
<keyword evidence="4" id="KW-1185">Reference proteome</keyword>
<keyword evidence="2" id="KW-0472">Membrane</keyword>
<name>A0A8X8AXP6_BRACI</name>
<dbReference type="Proteomes" id="UP000886595">
    <property type="component" value="Unassembled WGS sequence"/>
</dbReference>
<evidence type="ECO:0000256" key="1">
    <source>
        <dbReference type="SAM" id="MobiDB-lite"/>
    </source>
</evidence>
<reference evidence="3 4" key="1">
    <citation type="submission" date="2020-02" db="EMBL/GenBank/DDBJ databases">
        <authorList>
            <person name="Ma Q."/>
            <person name="Huang Y."/>
            <person name="Song X."/>
            <person name="Pei D."/>
        </authorList>
    </citation>
    <scope>NUCLEOTIDE SEQUENCE [LARGE SCALE GENOMIC DNA]</scope>
    <source>
        <strain evidence="3">Sxm20200214</strain>
        <tissue evidence="3">Leaf</tissue>
    </source>
</reference>
<gene>
    <name evidence="3" type="ORF">Bca52824_017665</name>
</gene>
<evidence type="ECO:0000313" key="4">
    <source>
        <dbReference type="Proteomes" id="UP000886595"/>
    </source>
</evidence>
<feature type="region of interest" description="Disordered" evidence="1">
    <location>
        <begin position="1"/>
        <end position="23"/>
    </location>
</feature>
<comment type="caution">
    <text evidence="3">The sequence shown here is derived from an EMBL/GenBank/DDBJ whole genome shotgun (WGS) entry which is preliminary data.</text>
</comment>
<keyword evidence="2" id="KW-1133">Transmembrane helix</keyword>
<organism evidence="3 4">
    <name type="scientific">Brassica carinata</name>
    <name type="common">Ethiopian mustard</name>
    <name type="synonym">Abyssinian cabbage</name>
    <dbReference type="NCBI Taxonomy" id="52824"/>
    <lineage>
        <taxon>Eukaryota</taxon>
        <taxon>Viridiplantae</taxon>
        <taxon>Streptophyta</taxon>
        <taxon>Embryophyta</taxon>
        <taxon>Tracheophyta</taxon>
        <taxon>Spermatophyta</taxon>
        <taxon>Magnoliopsida</taxon>
        <taxon>eudicotyledons</taxon>
        <taxon>Gunneridae</taxon>
        <taxon>Pentapetalae</taxon>
        <taxon>rosids</taxon>
        <taxon>malvids</taxon>
        <taxon>Brassicales</taxon>
        <taxon>Brassicaceae</taxon>
        <taxon>Brassiceae</taxon>
        <taxon>Brassica</taxon>
    </lineage>
</organism>